<sequence length="62" mass="6345">MRIMGGWCAGVVSTFAELGVADGLASGGLTPAQPAVRLGLERDTAERFSADRSPGGGGRRVR</sequence>
<evidence type="ECO:0000256" key="1">
    <source>
        <dbReference type="SAM" id="MobiDB-lite"/>
    </source>
</evidence>
<gene>
    <name evidence="2" type="ORF">A4E84_23230</name>
</gene>
<evidence type="ECO:0000313" key="2">
    <source>
        <dbReference type="EMBL" id="AMW12150.1"/>
    </source>
</evidence>
<name>A0A143C4R0_9ACTN</name>
<evidence type="ECO:0000313" key="3">
    <source>
        <dbReference type="Proteomes" id="UP000076096"/>
    </source>
</evidence>
<accession>A0A143C4R0</accession>
<reference evidence="3" key="1">
    <citation type="submission" date="2016-04" db="EMBL/GenBank/DDBJ databases">
        <authorList>
            <person name="Zhang B."/>
        </authorList>
    </citation>
    <scope>NUCLEOTIDE SEQUENCE [LARGE SCALE GENOMIC DNA]</scope>
    <source>
        <strain evidence="3">S10</strain>
    </source>
</reference>
<dbReference type="Proteomes" id="UP000076096">
    <property type="component" value="Chromosome"/>
</dbReference>
<protein>
    <submittedName>
        <fullName evidence="2">Uncharacterized protein</fullName>
    </submittedName>
</protein>
<dbReference type="KEGG" id="stsi:A4E84_23230"/>
<dbReference type="EMBL" id="CP015098">
    <property type="protein sequence ID" value="AMW12150.1"/>
    <property type="molecule type" value="Genomic_DNA"/>
</dbReference>
<organism evidence="2 3">
    <name type="scientific">Streptomyces qaidamensis</name>
    <dbReference type="NCBI Taxonomy" id="1783515"/>
    <lineage>
        <taxon>Bacteria</taxon>
        <taxon>Bacillati</taxon>
        <taxon>Actinomycetota</taxon>
        <taxon>Actinomycetes</taxon>
        <taxon>Kitasatosporales</taxon>
        <taxon>Streptomycetaceae</taxon>
        <taxon>Streptomyces</taxon>
        <taxon>Streptomyces aurantiacus group</taxon>
    </lineage>
</organism>
<keyword evidence="3" id="KW-1185">Reference proteome</keyword>
<feature type="compositionally biased region" description="Basic and acidic residues" evidence="1">
    <location>
        <begin position="40"/>
        <end position="50"/>
    </location>
</feature>
<feature type="region of interest" description="Disordered" evidence="1">
    <location>
        <begin position="40"/>
        <end position="62"/>
    </location>
</feature>
<dbReference type="RefSeq" id="WP_062928435.1">
    <property type="nucleotide sequence ID" value="NZ_CP015098.1"/>
</dbReference>
<dbReference type="AlphaFoldDB" id="A0A143C4R0"/>
<proteinExistence type="predicted"/>